<dbReference type="InterPro" id="IPR053930">
    <property type="entry name" value="RapZ-like_N"/>
</dbReference>
<evidence type="ECO:0000256" key="2">
    <source>
        <dbReference type="ARBA" id="ARBA00022840"/>
    </source>
</evidence>
<keyword evidence="3 4" id="KW-0342">GTP-binding</keyword>
<dbReference type="PANTHER" id="PTHR30448">
    <property type="entry name" value="RNASE ADAPTER PROTEIN RAPZ"/>
    <property type="match status" value="1"/>
</dbReference>
<evidence type="ECO:0000259" key="6">
    <source>
        <dbReference type="Pfam" id="PF22740"/>
    </source>
</evidence>
<dbReference type="InterPro" id="IPR027417">
    <property type="entry name" value="P-loop_NTPase"/>
</dbReference>
<dbReference type="Proteomes" id="UP000198922">
    <property type="component" value="Unassembled WGS sequence"/>
</dbReference>
<evidence type="ECO:0000256" key="3">
    <source>
        <dbReference type="ARBA" id="ARBA00023134"/>
    </source>
</evidence>
<feature type="domain" description="RapZ-like N-terminal" evidence="5">
    <location>
        <begin position="21"/>
        <end position="172"/>
    </location>
</feature>
<dbReference type="Pfam" id="PF03668">
    <property type="entry name" value="RapZ-like_N"/>
    <property type="match status" value="1"/>
</dbReference>
<evidence type="ECO:0000313" key="8">
    <source>
        <dbReference type="Proteomes" id="UP000198922"/>
    </source>
</evidence>
<dbReference type="PIRSF" id="PIRSF005052">
    <property type="entry name" value="P-loopkin"/>
    <property type="match status" value="1"/>
</dbReference>
<sequence>MRPDPAMPHPSPAAEDTRRQDLVLVTGPSGAGHTTAINALEDLGHEVIDNLPLSLLPRLLDGPPLPRPLALGLDVRNRDFSTDALLETIERLSQRPGMTLQVLYLDCEESVLVHRYSATRRPHPLAPADSPLTGITRERDLLGPVRERADILIDSTHLTPHELRAEIERWFAPPGGRTLSVTLQSFSYKRGLPRGLDLVFDCRFLRNPHWEPELRPLDGRDAAVARHVTEDPRFEGFFARLCDLLRPLLPAFHEEGKTHLSIGFGCTGGQHRSVAAVERLAETLAQEGWQVSKRHRELERRAGSGGSPAVRGQVA</sequence>
<keyword evidence="1 4" id="KW-0547">Nucleotide-binding</keyword>
<evidence type="ECO:0000256" key="1">
    <source>
        <dbReference type="ARBA" id="ARBA00022741"/>
    </source>
</evidence>
<dbReference type="EMBL" id="FNAT01000007">
    <property type="protein sequence ID" value="SDF06990.1"/>
    <property type="molecule type" value="Genomic_DNA"/>
</dbReference>
<keyword evidence="8" id="KW-1185">Reference proteome</keyword>
<feature type="domain" description="RapZ C-terminal" evidence="6">
    <location>
        <begin position="180"/>
        <end position="299"/>
    </location>
</feature>
<dbReference type="SUPFAM" id="SSF52540">
    <property type="entry name" value="P-loop containing nucleoside triphosphate hydrolases"/>
    <property type="match status" value="1"/>
</dbReference>
<accession>A0A1G7I2K7</accession>
<dbReference type="InterPro" id="IPR053931">
    <property type="entry name" value="RapZ_C"/>
</dbReference>
<name>A0A1G7I2K7_9RHOB</name>
<dbReference type="GO" id="GO:0005525">
    <property type="term" value="F:GTP binding"/>
    <property type="evidence" value="ECO:0007669"/>
    <property type="project" value="UniProtKB-UniRule"/>
</dbReference>
<protein>
    <submittedName>
        <fullName evidence="7">UPF0042 nucleotide-binding protein</fullName>
    </submittedName>
</protein>
<dbReference type="HAMAP" id="MF_00636">
    <property type="entry name" value="RapZ_like"/>
    <property type="match status" value="1"/>
</dbReference>
<feature type="binding site" evidence="4">
    <location>
        <begin position="74"/>
        <end position="77"/>
    </location>
    <ligand>
        <name>GTP</name>
        <dbReference type="ChEBI" id="CHEBI:37565"/>
    </ligand>
</feature>
<comment type="caution">
    <text evidence="4">Lacks conserved residue(s) required for the propagation of feature annotation.</text>
</comment>
<dbReference type="Pfam" id="PF22740">
    <property type="entry name" value="PapZ_C"/>
    <property type="match status" value="1"/>
</dbReference>
<dbReference type="InterPro" id="IPR005337">
    <property type="entry name" value="RapZ-like"/>
</dbReference>
<dbReference type="NCBIfam" id="NF003828">
    <property type="entry name" value="PRK05416.1"/>
    <property type="match status" value="1"/>
</dbReference>
<evidence type="ECO:0000256" key="4">
    <source>
        <dbReference type="HAMAP-Rule" id="MF_00636"/>
    </source>
</evidence>
<dbReference type="PANTHER" id="PTHR30448:SF0">
    <property type="entry name" value="RNASE ADAPTER PROTEIN RAPZ"/>
    <property type="match status" value="1"/>
</dbReference>
<gene>
    <name evidence="7" type="ORF">SAMN04488567_3308</name>
</gene>
<evidence type="ECO:0000259" key="5">
    <source>
        <dbReference type="Pfam" id="PF03668"/>
    </source>
</evidence>
<reference evidence="8" key="1">
    <citation type="submission" date="2016-10" db="EMBL/GenBank/DDBJ databases">
        <authorList>
            <person name="Varghese N."/>
            <person name="Submissions S."/>
        </authorList>
    </citation>
    <scope>NUCLEOTIDE SEQUENCE [LARGE SCALE GENOMIC DNA]</scope>
    <source>
        <strain evidence="8">DSM 21424</strain>
    </source>
</reference>
<dbReference type="STRING" id="521013.SAMN04488567_3308"/>
<dbReference type="GO" id="GO:0005524">
    <property type="term" value="F:ATP binding"/>
    <property type="evidence" value="ECO:0007669"/>
    <property type="project" value="UniProtKB-UniRule"/>
</dbReference>
<evidence type="ECO:0000313" key="7">
    <source>
        <dbReference type="EMBL" id="SDF06990.1"/>
    </source>
</evidence>
<proteinExistence type="inferred from homology"/>
<organism evidence="7 8">
    <name type="scientific">Limimaricola pyoseonensis</name>
    <dbReference type="NCBI Taxonomy" id="521013"/>
    <lineage>
        <taxon>Bacteria</taxon>
        <taxon>Pseudomonadati</taxon>
        <taxon>Pseudomonadota</taxon>
        <taxon>Alphaproteobacteria</taxon>
        <taxon>Rhodobacterales</taxon>
        <taxon>Paracoccaceae</taxon>
        <taxon>Limimaricola</taxon>
    </lineage>
</organism>
<dbReference type="AlphaFoldDB" id="A0A1G7I2K7"/>
<keyword evidence="2 4" id="KW-0067">ATP-binding</keyword>